<comment type="similarity">
    <text evidence="1">Belongs to the universal stress protein A family.</text>
</comment>
<dbReference type="PRINTS" id="PR01438">
    <property type="entry name" value="UNVRSLSTRESS"/>
</dbReference>
<dbReference type="SUPFAM" id="SSF52402">
    <property type="entry name" value="Adenine nucleotide alpha hydrolases-like"/>
    <property type="match status" value="1"/>
</dbReference>
<dbReference type="InterPro" id="IPR014729">
    <property type="entry name" value="Rossmann-like_a/b/a_fold"/>
</dbReference>
<keyword evidence="2" id="KW-0547">Nucleotide-binding</keyword>
<dbReference type="EMBL" id="PVLQ01000064">
    <property type="protein sequence ID" value="PRD64466.1"/>
    <property type="molecule type" value="Genomic_DNA"/>
</dbReference>
<evidence type="ECO:0000256" key="2">
    <source>
        <dbReference type="ARBA" id="ARBA00022741"/>
    </source>
</evidence>
<feature type="domain" description="UspA" evidence="4">
    <location>
        <begin position="2"/>
        <end position="140"/>
    </location>
</feature>
<dbReference type="PANTHER" id="PTHR46268:SF27">
    <property type="entry name" value="UNIVERSAL STRESS PROTEIN RV2623"/>
    <property type="match status" value="1"/>
</dbReference>
<dbReference type="PANTHER" id="PTHR46268">
    <property type="entry name" value="STRESS RESPONSE PROTEIN NHAX"/>
    <property type="match status" value="1"/>
</dbReference>
<keyword evidence="3" id="KW-0067">ATP-binding</keyword>
<gene>
    <name evidence="5" type="ORF">C6P64_14060</name>
</gene>
<proteinExistence type="inferred from homology"/>
<evidence type="ECO:0000256" key="3">
    <source>
        <dbReference type="ARBA" id="ARBA00022840"/>
    </source>
</evidence>
<dbReference type="AlphaFoldDB" id="A0A2S9K1Y3"/>
<dbReference type="CDD" id="cd00293">
    <property type="entry name" value="USP-like"/>
    <property type="match status" value="1"/>
</dbReference>
<reference evidence="5 6" key="1">
    <citation type="submission" date="2018-03" db="EMBL/GenBank/DDBJ databases">
        <title>Comparative genomics illustrates the genes involved in a hyperalkaliphilic mechanisms of Serpentinomonas isolated from highly-alkaline calcium-rich serpentinized springs.</title>
        <authorList>
            <person name="Suzuki S."/>
            <person name="Ishii S."/>
            <person name="Walworth N."/>
            <person name="Bird L."/>
            <person name="Kuenen J.G."/>
            <person name="Nealson K.H."/>
        </authorList>
    </citation>
    <scope>NUCLEOTIDE SEQUENCE [LARGE SCALE GENOMIC DNA]</scope>
    <source>
        <strain evidence="5 6">P1</strain>
    </source>
</reference>
<dbReference type="RefSeq" id="WP_105749185.1">
    <property type="nucleotide sequence ID" value="NZ_PVLQ01000064.1"/>
</dbReference>
<dbReference type="InterPro" id="IPR006016">
    <property type="entry name" value="UspA"/>
</dbReference>
<organism evidence="5 6">
    <name type="scientific">Malikia granosa</name>
    <dbReference type="NCBI Taxonomy" id="263067"/>
    <lineage>
        <taxon>Bacteria</taxon>
        <taxon>Pseudomonadati</taxon>
        <taxon>Pseudomonadota</taxon>
        <taxon>Betaproteobacteria</taxon>
        <taxon>Burkholderiales</taxon>
        <taxon>Comamonadaceae</taxon>
        <taxon>Malikia</taxon>
    </lineage>
</organism>
<dbReference type="InterPro" id="IPR006015">
    <property type="entry name" value="Universal_stress_UspA"/>
</dbReference>
<evidence type="ECO:0000313" key="6">
    <source>
        <dbReference type="Proteomes" id="UP000238589"/>
    </source>
</evidence>
<evidence type="ECO:0000313" key="5">
    <source>
        <dbReference type="EMBL" id="PRD64466.1"/>
    </source>
</evidence>
<comment type="caution">
    <text evidence="5">The sequence shown here is derived from an EMBL/GenBank/DDBJ whole genome shotgun (WGS) entry which is preliminary data.</text>
</comment>
<dbReference type="Gene3D" id="3.40.50.620">
    <property type="entry name" value="HUPs"/>
    <property type="match status" value="1"/>
</dbReference>
<dbReference type="OrthoDB" id="9792500at2"/>
<dbReference type="Pfam" id="PF00582">
    <property type="entry name" value="Usp"/>
    <property type="match status" value="1"/>
</dbReference>
<dbReference type="Proteomes" id="UP000238589">
    <property type="component" value="Unassembled WGS sequence"/>
</dbReference>
<sequence>MKILLAVDGSPFTQKMLAYLTTHPELFGPHNQFTVFTAVAALPPRARAAVSHEVAHGYYEEEAAKVDGPVLAYLAGHGIRPEVMHQVGPAGELIARAASEGGFDLVLMGSHGHGALANLVLGSVATQVLARCQVPVLLVR</sequence>
<evidence type="ECO:0000256" key="1">
    <source>
        <dbReference type="ARBA" id="ARBA00008791"/>
    </source>
</evidence>
<name>A0A2S9K1Y3_9BURK</name>
<dbReference type="GO" id="GO:0005524">
    <property type="term" value="F:ATP binding"/>
    <property type="evidence" value="ECO:0007669"/>
    <property type="project" value="UniProtKB-KW"/>
</dbReference>
<protein>
    <submittedName>
        <fullName evidence="5">Universal stress protein UspA</fullName>
    </submittedName>
</protein>
<accession>A0A2S9K1Y3</accession>
<keyword evidence="6" id="KW-1185">Reference proteome</keyword>
<evidence type="ECO:0000259" key="4">
    <source>
        <dbReference type="Pfam" id="PF00582"/>
    </source>
</evidence>